<feature type="transmembrane region" description="Helical" evidence="5">
    <location>
        <begin position="129"/>
        <end position="151"/>
    </location>
</feature>
<feature type="transmembrane region" description="Helical" evidence="5">
    <location>
        <begin position="90"/>
        <end position="123"/>
    </location>
</feature>
<evidence type="ECO:0000259" key="6">
    <source>
        <dbReference type="Pfam" id="PF13515"/>
    </source>
</evidence>
<gene>
    <name evidence="7" type="ORF">RN606_12925</name>
    <name evidence="8" type="ORF">RN607_12865</name>
</gene>
<accession>A0AA96FCB5</accession>
<feature type="transmembrane region" description="Helical" evidence="5">
    <location>
        <begin position="205"/>
        <end position="229"/>
    </location>
</feature>
<evidence type="ECO:0000256" key="1">
    <source>
        <dbReference type="ARBA" id="ARBA00004141"/>
    </source>
</evidence>
<evidence type="ECO:0000256" key="4">
    <source>
        <dbReference type="ARBA" id="ARBA00023136"/>
    </source>
</evidence>
<keyword evidence="9" id="KW-1185">Reference proteome</keyword>
<comment type="subcellular location">
    <subcellularLocation>
        <location evidence="1">Membrane</location>
        <topology evidence="1">Multi-pass membrane protein</topology>
    </subcellularLocation>
</comment>
<evidence type="ECO:0000256" key="5">
    <source>
        <dbReference type="SAM" id="Phobius"/>
    </source>
</evidence>
<feature type="transmembrane region" description="Helical" evidence="5">
    <location>
        <begin position="306"/>
        <end position="325"/>
    </location>
</feature>
<keyword evidence="4 5" id="KW-0472">Membrane</keyword>
<organism evidence="7 9">
    <name type="scientific">Demequina capsici</name>
    <dbReference type="NCBI Taxonomy" id="3075620"/>
    <lineage>
        <taxon>Bacteria</taxon>
        <taxon>Bacillati</taxon>
        <taxon>Actinomycetota</taxon>
        <taxon>Actinomycetes</taxon>
        <taxon>Micrococcales</taxon>
        <taxon>Demequinaceae</taxon>
        <taxon>Demequina</taxon>
    </lineage>
</organism>
<evidence type="ECO:0000256" key="2">
    <source>
        <dbReference type="ARBA" id="ARBA00022692"/>
    </source>
</evidence>
<feature type="transmembrane region" description="Helical" evidence="5">
    <location>
        <begin position="337"/>
        <end position="357"/>
    </location>
</feature>
<dbReference type="RefSeq" id="WP_313497793.1">
    <property type="nucleotide sequence ID" value="NZ_CP134879.1"/>
</dbReference>
<keyword evidence="3 5" id="KW-1133">Transmembrane helix</keyword>
<feature type="domain" description="Integral membrane bound transporter" evidence="6">
    <location>
        <begin position="228"/>
        <end position="349"/>
    </location>
</feature>
<evidence type="ECO:0000256" key="3">
    <source>
        <dbReference type="ARBA" id="ARBA00022989"/>
    </source>
</evidence>
<accession>A0AA96F7N2</accession>
<keyword evidence="2 5" id="KW-0812">Transmembrane</keyword>
<feature type="transmembrane region" description="Helical" evidence="5">
    <location>
        <begin position="163"/>
        <end position="185"/>
    </location>
</feature>
<sequence length="366" mass="36635">MQKDMGRHGTPLSRAFAASRHAVGSLAHVRPNPHPRWPLGLQAATALAVPIVVGAATGHAAFGFQAATSAFALLYFGGARPIDRARLVPLIGLVLFACAAAGAVAGASALATGVGLVAVGVLAGFGSQAFSIGPPGPLFLVLVYGSAAHITRATDGVRAVEPLGFLLAFAAGLAFTWLVAAAPLVRARHRADPTPLRVVAPGPALSVGGAAVALRVCTVALVGAMLGALAVDPDRAYWVVCAGVAVVGVQAPRRSVVSRGLHRVVGTVVGVLVFAGLAQVPWSTVGLAVVLGALQMTTELIVIRHYALALVLITPLVLLLVSHAGGAPGSVLAQERIVDTAVGAALGVCAVLLPSPLRGRAGGDAS</sequence>
<evidence type="ECO:0000313" key="9">
    <source>
        <dbReference type="Proteomes" id="UP001304125"/>
    </source>
</evidence>
<dbReference type="Pfam" id="PF13515">
    <property type="entry name" value="FUSC_2"/>
    <property type="match status" value="1"/>
</dbReference>
<evidence type="ECO:0000313" key="7">
    <source>
        <dbReference type="EMBL" id="WNM24250.1"/>
    </source>
</evidence>
<feature type="transmembrane region" description="Helical" evidence="5">
    <location>
        <begin position="236"/>
        <end position="252"/>
    </location>
</feature>
<dbReference type="InterPro" id="IPR049453">
    <property type="entry name" value="Memb_transporter_dom"/>
</dbReference>
<dbReference type="Proteomes" id="UP001304125">
    <property type="component" value="Chromosome"/>
</dbReference>
<name>A0AA96F7N2_9MICO</name>
<protein>
    <submittedName>
        <fullName evidence="7">FUSC family protein</fullName>
    </submittedName>
</protein>
<proteinExistence type="predicted"/>
<dbReference type="GO" id="GO:0016020">
    <property type="term" value="C:membrane"/>
    <property type="evidence" value="ECO:0007669"/>
    <property type="project" value="UniProtKB-SubCell"/>
</dbReference>
<reference evidence="7 9" key="1">
    <citation type="submission" date="2023-09" db="EMBL/GenBank/DDBJ databases">
        <title>Demequina sp. a novel bacteria isolated from Capsicum annuum.</title>
        <authorList>
            <person name="Humaira Z."/>
            <person name="Lee J."/>
            <person name="Cho D."/>
        </authorList>
    </citation>
    <scope>NUCLEOTIDE SEQUENCE [LARGE SCALE GENOMIC DNA]</scope>
    <source>
        <strain evidence="7 9">OYTSA14</strain>
        <strain evidence="8">PMTSA13</strain>
    </source>
</reference>
<dbReference type="KEGG" id="dcp:RN607_12865"/>
<dbReference type="Proteomes" id="UP001303408">
    <property type="component" value="Chromosome"/>
</dbReference>
<feature type="transmembrane region" description="Helical" evidence="5">
    <location>
        <begin position="264"/>
        <end position="294"/>
    </location>
</feature>
<dbReference type="EMBL" id="CP134880">
    <property type="protein sequence ID" value="WNM27079.1"/>
    <property type="molecule type" value="Genomic_DNA"/>
</dbReference>
<evidence type="ECO:0000313" key="8">
    <source>
        <dbReference type="EMBL" id="WNM27079.1"/>
    </source>
</evidence>
<dbReference type="AlphaFoldDB" id="A0AA96F7N2"/>
<dbReference type="EMBL" id="CP134879">
    <property type="protein sequence ID" value="WNM24250.1"/>
    <property type="molecule type" value="Genomic_DNA"/>
</dbReference>
<feature type="transmembrane region" description="Helical" evidence="5">
    <location>
        <begin position="62"/>
        <end position="78"/>
    </location>
</feature>